<gene>
    <name evidence="12" type="ORF">B0T24DRAFT_679264</name>
</gene>
<evidence type="ECO:0000256" key="3">
    <source>
        <dbReference type="ARBA" id="ARBA00004963"/>
    </source>
</evidence>
<reference evidence="12" key="2">
    <citation type="submission" date="2023-06" db="EMBL/GenBank/DDBJ databases">
        <authorList>
            <consortium name="Lawrence Berkeley National Laboratory"/>
            <person name="Haridas S."/>
            <person name="Hensen N."/>
            <person name="Bonometti L."/>
            <person name="Westerberg I."/>
            <person name="Brannstrom I.O."/>
            <person name="Guillou S."/>
            <person name="Cros-Aarteil S."/>
            <person name="Calhoun S."/>
            <person name="Kuo A."/>
            <person name="Mondo S."/>
            <person name="Pangilinan J."/>
            <person name="Riley R."/>
            <person name="Labutti K."/>
            <person name="Andreopoulos B."/>
            <person name="Lipzen A."/>
            <person name="Chen C."/>
            <person name="Yanf M."/>
            <person name="Daum C."/>
            <person name="Ng V."/>
            <person name="Clum A."/>
            <person name="Steindorff A."/>
            <person name="Ohm R."/>
            <person name="Martin F."/>
            <person name="Silar P."/>
            <person name="Natvig D."/>
            <person name="Lalanne C."/>
            <person name="Gautier V."/>
            <person name="Ament-Velasquez S.L."/>
            <person name="Kruys A."/>
            <person name="Hutchinson M.I."/>
            <person name="Powell A.J."/>
            <person name="Barry K."/>
            <person name="Miller A.N."/>
            <person name="Grigoriev I.V."/>
            <person name="Debuchy R."/>
            <person name="Gladieux P."/>
            <person name="Thoren M.H."/>
            <person name="Johannesson H."/>
        </authorList>
    </citation>
    <scope>NUCLEOTIDE SEQUENCE</scope>
    <source>
        <strain evidence="12">CBS 958.72</strain>
    </source>
</reference>
<proteinExistence type="inferred from homology"/>
<dbReference type="AlphaFoldDB" id="A0AAE0N8E1"/>
<dbReference type="InterPro" id="IPR001279">
    <property type="entry name" value="Metallo-B-lactamas"/>
</dbReference>
<comment type="cofactor">
    <cofactor evidence="2">
        <name>Zn(2+)</name>
        <dbReference type="ChEBI" id="CHEBI:29105"/>
    </cofactor>
</comment>
<protein>
    <recommendedName>
        <fullName evidence="5">hydroxyacylglutathione hydrolase</fullName>
        <ecNumber evidence="5">3.1.2.6</ecNumber>
    </recommendedName>
    <alternativeName>
        <fullName evidence="9">Glyoxalase II</fullName>
    </alternativeName>
</protein>
<dbReference type="CDD" id="cd07723">
    <property type="entry name" value="hydroxyacylglutathione_hydrolase_MBL-fold"/>
    <property type="match status" value="1"/>
</dbReference>
<comment type="similarity">
    <text evidence="4">Belongs to the metallo-beta-lactamase superfamily. Glyoxalase II family.</text>
</comment>
<evidence type="ECO:0000256" key="4">
    <source>
        <dbReference type="ARBA" id="ARBA00006759"/>
    </source>
</evidence>
<evidence type="ECO:0000313" key="12">
    <source>
        <dbReference type="EMBL" id="KAK3373873.1"/>
    </source>
</evidence>
<keyword evidence="6" id="KW-0479">Metal-binding</keyword>
<keyword evidence="7" id="KW-0378">Hydrolase</keyword>
<reference evidence="12" key="1">
    <citation type="journal article" date="2023" name="Mol. Phylogenet. Evol.">
        <title>Genome-scale phylogeny and comparative genomics of the fungal order Sordariales.</title>
        <authorList>
            <person name="Hensen N."/>
            <person name="Bonometti L."/>
            <person name="Westerberg I."/>
            <person name="Brannstrom I.O."/>
            <person name="Guillou S."/>
            <person name="Cros-Aarteil S."/>
            <person name="Calhoun S."/>
            <person name="Haridas S."/>
            <person name="Kuo A."/>
            <person name="Mondo S."/>
            <person name="Pangilinan J."/>
            <person name="Riley R."/>
            <person name="LaButti K."/>
            <person name="Andreopoulos B."/>
            <person name="Lipzen A."/>
            <person name="Chen C."/>
            <person name="Yan M."/>
            <person name="Daum C."/>
            <person name="Ng V."/>
            <person name="Clum A."/>
            <person name="Steindorff A."/>
            <person name="Ohm R.A."/>
            <person name="Martin F."/>
            <person name="Silar P."/>
            <person name="Natvig D.O."/>
            <person name="Lalanne C."/>
            <person name="Gautier V."/>
            <person name="Ament-Velasquez S.L."/>
            <person name="Kruys A."/>
            <person name="Hutchinson M.I."/>
            <person name="Powell A.J."/>
            <person name="Barry K."/>
            <person name="Miller A.N."/>
            <person name="Grigoriev I.V."/>
            <person name="Debuchy R."/>
            <person name="Gladieux P."/>
            <person name="Hiltunen Thoren M."/>
            <person name="Johannesson H."/>
        </authorList>
    </citation>
    <scope>NUCLEOTIDE SEQUENCE</scope>
    <source>
        <strain evidence="12">CBS 958.72</strain>
    </source>
</reference>
<dbReference type="Gene3D" id="1.10.238.10">
    <property type="entry name" value="EF-hand"/>
    <property type="match status" value="1"/>
</dbReference>
<dbReference type="Gene3D" id="3.60.15.10">
    <property type="entry name" value="Ribonuclease Z/Hydroxyacylglutathione hydrolase-like"/>
    <property type="match status" value="1"/>
</dbReference>
<name>A0AAE0N8E1_9PEZI</name>
<comment type="catalytic activity">
    <reaction evidence="1">
        <text>an S-(2-hydroxyacyl)glutathione + H2O = a 2-hydroxy carboxylate + glutathione + H(+)</text>
        <dbReference type="Rhea" id="RHEA:21864"/>
        <dbReference type="ChEBI" id="CHEBI:15377"/>
        <dbReference type="ChEBI" id="CHEBI:15378"/>
        <dbReference type="ChEBI" id="CHEBI:57925"/>
        <dbReference type="ChEBI" id="CHEBI:58896"/>
        <dbReference type="ChEBI" id="CHEBI:71261"/>
        <dbReference type="EC" id="3.1.2.6"/>
    </reaction>
</comment>
<evidence type="ECO:0000256" key="10">
    <source>
        <dbReference type="SAM" id="MobiDB-lite"/>
    </source>
</evidence>
<dbReference type="EMBL" id="JAULSN010000004">
    <property type="protein sequence ID" value="KAK3373873.1"/>
    <property type="molecule type" value="Genomic_DNA"/>
</dbReference>
<dbReference type="PANTHER" id="PTHR11935">
    <property type="entry name" value="BETA LACTAMASE DOMAIN"/>
    <property type="match status" value="1"/>
</dbReference>
<feature type="region of interest" description="Disordered" evidence="10">
    <location>
        <begin position="294"/>
        <end position="321"/>
    </location>
</feature>
<evidence type="ECO:0000256" key="5">
    <source>
        <dbReference type="ARBA" id="ARBA00011917"/>
    </source>
</evidence>
<keyword evidence="8" id="KW-0862">Zinc</keyword>
<evidence type="ECO:0000313" key="13">
    <source>
        <dbReference type="Proteomes" id="UP001287356"/>
    </source>
</evidence>
<dbReference type="InterPro" id="IPR011992">
    <property type="entry name" value="EF-hand-dom_pair"/>
</dbReference>
<dbReference type="SUPFAM" id="SSF56281">
    <property type="entry name" value="Metallo-hydrolase/oxidoreductase"/>
    <property type="match status" value="1"/>
</dbReference>
<dbReference type="EC" id="3.1.2.6" evidence="5"/>
<evidence type="ECO:0000256" key="7">
    <source>
        <dbReference type="ARBA" id="ARBA00022801"/>
    </source>
</evidence>
<dbReference type="Proteomes" id="UP001287356">
    <property type="component" value="Unassembled WGS sequence"/>
</dbReference>
<evidence type="ECO:0000256" key="8">
    <source>
        <dbReference type="ARBA" id="ARBA00022833"/>
    </source>
</evidence>
<dbReference type="SMART" id="SM00849">
    <property type="entry name" value="Lactamase_B"/>
    <property type="match status" value="1"/>
</dbReference>
<organism evidence="12 13">
    <name type="scientific">Lasiosphaeria ovina</name>
    <dbReference type="NCBI Taxonomy" id="92902"/>
    <lineage>
        <taxon>Eukaryota</taxon>
        <taxon>Fungi</taxon>
        <taxon>Dikarya</taxon>
        <taxon>Ascomycota</taxon>
        <taxon>Pezizomycotina</taxon>
        <taxon>Sordariomycetes</taxon>
        <taxon>Sordariomycetidae</taxon>
        <taxon>Sordariales</taxon>
        <taxon>Lasiosphaeriaceae</taxon>
        <taxon>Lasiosphaeria</taxon>
    </lineage>
</organism>
<dbReference type="Pfam" id="PF00753">
    <property type="entry name" value="Lactamase_B"/>
    <property type="match status" value="2"/>
</dbReference>
<evidence type="ECO:0000256" key="6">
    <source>
        <dbReference type="ARBA" id="ARBA00022723"/>
    </source>
</evidence>
<comment type="pathway">
    <text evidence="3">Secondary metabolite metabolism; methylglyoxal degradation; (R)-lactate from methylglyoxal: step 2/2.</text>
</comment>
<dbReference type="Pfam" id="PF16123">
    <property type="entry name" value="HAGH_C"/>
    <property type="match status" value="1"/>
</dbReference>
<dbReference type="SUPFAM" id="SSF47473">
    <property type="entry name" value="EF-hand"/>
    <property type="match status" value="1"/>
</dbReference>
<feature type="domain" description="Metallo-beta-lactamase" evidence="11">
    <location>
        <begin position="14"/>
        <end position="178"/>
    </location>
</feature>
<comment type="caution">
    <text evidence="12">The sequence shown here is derived from an EMBL/GenBank/DDBJ whole genome shotgun (WGS) entry which is preliminary data.</text>
</comment>
<evidence type="ECO:0000256" key="2">
    <source>
        <dbReference type="ARBA" id="ARBA00001947"/>
    </source>
</evidence>
<evidence type="ECO:0000256" key="1">
    <source>
        <dbReference type="ARBA" id="ARBA00001623"/>
    </source>
</evidence>
<dbReference type="GO" id="GO:0046872">
    <property type="term" value="F:metal ion binding"/>
    <property type="evidence" value="ECO:0007669"/>
    <property type="project" value="UniProtKB-KW"/>
</dbReference>
<dbReference type="InterPro" id="IPR036866">
    <property type="entry name" value="RibonucZ/Hydroxyglut_hydro"/>
</dbReference>
<dbReference type="InterPro" id="IPR032282">
    <property type="entry name" value="HAGH_C"/>
</dbReference>
<dbReference type="PANTHER" id="PTHR11935:SF94">
    <property type="entry name" value="TENZING NORGAY, ISOFORM C"/>
    <property type="match status" value="1"/>
</dbReference>
<sequence>MHIQSIPMWVGSSNNYAYLVVDDKSKDAVIIDPAHPSEVAPVLKKAIQDGTINLTAIVNTHHHWDHAGGNKDLLGELAGEPLEIIGGKDCQQVTKTPKHGDTFNIGSIAVTALHTPCHTQDSICWFMQDGDDKVVFTGDTLFHGGCGKFFEGNGEEMHKALNVTLASLPDDTRVFPGHEYTKSNVKFALSVLQSEAVKALSAFADGNKETQGKFTIGDEKEHNVFMRPQDPEIQKVTGETEPVAIMTKLRELKNNFNPAGPYPYQLPVSTSTRGHPTTLRTSFQSLSLTIHIAKPAKRRQPATAADAGASSPAPKPRVSKLAKENNITAAEEAEIKEAFGLFAEPMDGEKEGVIPIGDVRRAMIALGIPPSDKAELSQFTSVLDPDDEGFATYASFVAVCALKLHAREHTSEEHAREVDEAFALFAGGAADAPAITMAHLKRVAAVLREDDISEDLLRDMILEANGGGGIGRGVKKDEFDNVMRRAGVWR</sequence>
<dbReference type="GO" id="GO:0004416">
    <property type="term" value="F:hydroxyacylglutathione hydrolase activity"/>
    <property type="evidence" value="ECO:0007669"/>
    <property type="project" value="UniProtKB-EC"/>
</dbReference>
<feature type="compositionally biased region" description="Low complexity" evidence="10">
    <location>
        <begin position="301"/>
        <end position="312"/>
    </location>
</feature>
<accession>A0AAE0N8E1</accession>
<evidence type="ECO:0000259" key="11">
    <source>
        <dbReference type="SMART" id="SM00849"/>
    </source>
</evidence>
<evidence type="ECO:0000256" key="9">
    <source>
        <dbReference type="ARBA" id="ARBA00031044"/>
    </source>
</evidence>
<keyword evidence="13" id="KW-1185">Reference proteome</keyword>
<dbReference type="InterPro" id="IPR035680">
    <property type="entry name" value="Clx_II_MBL"/>
</dbReference>